<comment type="caution">
    <text evidence="8">The sequence shown here is derived from an EMBL/GenBank/DDBJ whole genome shotgun (WGS) entry which is preliminary data.</text>
</comment>
<dbReference type="Gene3D" id="1.10.150.130">
    <property type="match status" value="1"/>
</dbReference>
<feature type="domain" description="Core-binding (CB)" evidence="7">
    <location>
        <begin position="33"/>
        <end position="128"/>
    </location>
</feature>
<dbReference type="Pfam" id="PF00589">
    <property type="entry name" value="Phage_integrase"/>
    <property type="match status" value="1"/>
</dbReference>
<keyword evidence="3" id="KW-0233">DNA recombination</keyword>
<sequence>MSRDKSQDGEGQVRGIPTATQPSKVALTEKQITDYQHHRKRMLKWCLNLGKNPDEAVGYSEDTIRVRAGHIDRFYRWVWNNASDGYTTQVTEDQADQYLKELAYRDDLSRSTANKYKKALQMLFKWRSHDLGEDHDWDPALTFATSDSSSQPRDYLSRDERQQLREGVLELGDEIPSYKSVSPEERRRIKKLLAVRLSKPLSEIGKDDWKEERSWKYPSMVFTALDAGLRPVEVGRATTEWVDISNEVLRIPKGESSKNRENWTVALSERTADYLDRWLTERESYTKYDDTDALWLTRRGNPYSSSSCNGLLSRVLEHTDIDRDVTWYAIRHSVGTYMSAEAGLGATQQQLRHKSSQTTLKYDQAPPEERRDALDKM</sequence>
<keyword evidence="2 4" id="KW-0238">DNA-binding</keyword>
<reference evidence="8 9" key="1">
    <citation type="submission" date="2015-08" db="EMBL/GenBank/DDBJ databases">
        <title>Genomes of Isolates from Cabo Rojo, PR.</title>
        <authorList>
            <person name="Sanchez-Nieves R.L."/>
            <person name="Montalvo-Rodriguez R."/>
        </authorList>
    </citation>
    <scope>NUCLEOTIDE SEQUENCE [LARGE SCALE GENOMIC DNA]</scope>
    <source>
        <strain evidence="8 9">SL3</strain>
    </source>
</reference>
<keyword evidence="1" id="KW-0229">DNA integration</keyword>
<gene>
    <name evidence="8" type="ORF">AMS69_17745</name>
</gene>
<proteinExistence type="predicted"/>
<dbReference type="InterPro" id="IPR004107">
    <property type="entry name" value="Integrase_SAM-like_N"/>
</dbReference>
<evidence type="ECO:0000259" key="6">
    <source>
        <dbReference type="PROSITE" id="PS51898"/>
    </source>
</evidence>
<dbReference type="GO" id="GO:0006310">
    <property type="term" value="P:DNA recombination"/>
    <property type="evidence" value="ECO:0007669"/>
    <property type="project" value="UniProtKB-KW"/>
</dbReference>
<name>A0A0M9AGK6_9EURY</name>
<keyword evidence="9" id="KW-1185">Reference proteome</keyword>
<dbReference type="InterPro" id="IPR010998">
    <property type="entry name" value="Integrase_recombinase_N"/>
</dbReference>
<feature type="domain" description="Tyr recombinase" evidence="6">
    <location>
        <begin position="187"/>
        <end position="375"/>
    </location>
</feature>
<evidence type="ECO:0000256" key="1">
    <source>
        <dbReference type="ARBA" id="ARBA00022908"/>
    </source>
</evidence>
<dbReference type="InterPro" id="IPR044068">
    <property type="entry name" value="CB"/>
</dbReference>
<dbReference type="EMBL" id="LIUF01000008">
    <property type="protein sequence ID" value="KOX91569.1"/>
    <property type="molecule type" value="Genomic_DNA"/>
</dbReference>
<dbReference type="Gene3D" id="1.10.443.10">
    <property type="entry name" value="Intergrase catalytic core"/>
    <property type="match status" value="1"/>
</dbReference>
<dbReference type="InterPro" id="IPR013762">
    <property type="entry name" value="Integrase-like_cat_sf"/>
</dbReference>
<dbReference type="Pfam" id="PF13495">
    <property type="entry name" value="Phage_int_SAM_4"/>
    <property type="match status" value="1"/>
</dbReference>
<feature type="region of interest" description="Disordered" evidence="5">
    <location>
        <begin position="1"/>
        <end position="25"/>
    </location>
</feature>
<dbReference type="InterPro" id="IPR002104">
    <property type="entry name" value="Integrase_catalytic"/>
</dbReference>
<dbReference type="STRING" id="1705562.AMS69_17745"/>
<evidence type="ECO:0000256" key="5">
    <source>
        <dbReference type="SAM" id="MobiDB-lite"/>
    </source>
</evidence>
<dbReference type="AlphaFoldDB" id="A0A0M9AGK6"/>
<feature type="region of interest" description="Disordered" evidence="5">
    <location>
        <begin position="347"/>
        <end position="377"/>
    </location>
</feature>
<evidence type="ECO:0000256" key="2">
    <source>
        <dbReference type="ARBA" id="ARBA00023125"/>
    </source>
</evidence>
<dbReference type="PROSITE" id="PS51898">
    <property type="entry name" value="TYR_RECOMBINASE"/>
    <property type="match status" value="1"/>
</dbReference>
<dbReference type="SUPFAM" id="SSF56349">
    <property type="entry name" value="DNA breaking-rejoining enzymes"/>
    <property type="match status" value="1"/>
</dbReference>
<feature type="compositionally biased region" description="Basic and acidic residues" evidence="5">
    <location>
        <begin position="367"/>
        <end position="377"/>
    </location>
</feature>
<evidence type="ECO:0000256" key="3">
    <source>
        <dbReference type="ARBA" id="ARBA00023172"/>
    </source>
</evidence>
<dbReference type="CDD" id="cd00397">
    <property type="entry name" value="DNA_BRE_C"/>
    <property type="match status" value="1"/>
</dbReference>
<dbReference type="PANTHER" id="PTHR30349:SF41">
    <property type="entry name" value="INTEGRASE_RECOMBINASE PROTEIN MJ0367-RELATED"/>
    <property type="match status" value="1"/>
</dbReference>
<evidence type="ECO:0000313" key="9">
    <source>
        <dbReference type="Proteomes" id="UP000037729"/>
    </source>
</evidence>
<dbReference type="PANTHER" id="PTHR30349">
    <property type="entry name" value="PHAGE INTEGRASE-RELATED"/>
    <property type="match status" value="1"/>
</dbReference>
<dbReference type="PROSITE" id="PS51900">
    <property type="entry name" value="CB"/>
    <property type="match status" value="1"/>
</dbReference>
<dbReference type="Proteomes" id="UP000037729">
    <property type="component" value="Unassembled WGS sequence"/>
</dbReference>
<dbReference type="InterPro" id="IPR011010">
    <property type="entry name" value="DNA_brk_join_enz"/>
</dbReference>
<protein>
    <submittedName>
        <fullName evidence="8">Integrase</fullName>
    </submittedName>
</protein>
<dbReference type="PATRIC" id="fig|1705562.3.peg.2033"/>
<feature type="compositionally biased region" description="Polar residues" evidence="5">
    <location>
        <begin position="347"/>
        <end position="361"/>
    </location>
</feature>
<evidence type="ECO:0000256" key="4">
    <source>
        <dbReference type="PROSITE-ProRule" id="PRU01248"/>
    </source>
</evidence>
<organism evidence="8 9">
    <name type="scientific">Haloarcula rubripromontorii</name>
    <dbReference type="NCBI Taxonomy" id="1705562"/>
    <lineage>
        <taxon>Archaea</taxon>
        <taxon>Methanobacteriati</taxon>
        <taxon>Methanobacteriota</taxon>
        <taxon>Stenosarchaea group</taxon>
        <taxon>Halobacteria</taxon>
        <taxon>Halobacteriales</taxon>
        <taxon>Haloarculaceae</taxon>
        <taxon>Haloarcula</taxon>
    </lineage>
</organism>
<dbReference type="GO" id="GO:0003677">
    <property type="term" value="F:DNA binding"/>
    <property type="evidence" value="ECO:0007669"/>
    <property type="project" value="UniProtKB-UniRule"/>
</dbReference>
<evidence type="ECO:0000259" key="7">
    <source>
        <dbReference type="PROSITE" id="PS51900"/>
    </source>
</evidence>
<dbReference type="RefSeq" id="WP_053969374.1">
    <property type="nucleotide sequence ID" value="NZ_LIUF01000008.1"/>
</dbReference>
<accession>A0A0M9AGK6</accession>
<dbReference type="InterPro" id="IPR050090">
    <property type="entry name" value="Tyrosine_recombinase_XerCD"/>
</dbReference>
<dbReference type="GO" id="GO:0015074">
    <property type="term" value="P:DNA integration"/>
    <property type="evidence" value="ECO:0007669"/>
    <property type="project" value="UniProtKB-KW"/>
</dbReference>
<evidence type="ECO:0000313" key="8">
    <source>
        <dbReference type="EMBL" id="KOX91569.1"/>
    </source>
</evidence>